<organism evidence="1">
    <name type="scientific">Alexandrium monilatum</name>
    <dbReference type="NCBI Taxonomy" id="311494"/>
    <lineage>
        <taxon>Eukaryota</taxon>
        <taxon>Sar</taxon>
        <taxon>Alveolata</taxon>
        <taxon>Dinophyceae</taxon>
        <taxon>Gonyaulacales</taxon>
        <taxon>Pyrocystaceae</taxon>
        <taxon>Alexandrium</taxon>
    </lineage>
</organism>
<dbReference type="SUPFAM" id="SSF48452">
    <property type="entry name" value="TPR-like"/>
    <property type="match status" value="2"/>
</dbReference>
<name>A0A7S4WBE1_9DINO</name>
<dbReference type="EMBL" id="HBNR01081222">
    <property type="protein sequence ID" value="CAE4658332.1"/>
    <property type="molecule type" value="Transcribed_RNA"/>
</dbReference>
<reference evidence="1" key="1">
    <citation type="submission" date="2021-01" db="EMBL/GenBank/DDBJ databases">
        <authorList>
            <person name="Corre E."/>
            <person name="Pelletier E."/>
            <person name="Niang G."/>
            <person name="Scheremetjew M."/>
            <person name="Finn R."/>
            <person name="Kale V."/>
            <person name="Holt S."/>
            <person name="Cochrane G."/>
            <person name="Meng A."/>
            <person name="Brown T."/>
            <person name="Cohen L."/>
        </authorList>
    </citation>
    <scope>NUCLEOTIDE SEQUENCE</scope>
    <source>
        <strain evidence="1">CCMP3105</strain>
    </source>
</reference>
<accession>A0A7S4WBE1</accession>
<protein>
    <recommendedName>
        <fullName evidence="2">MalT-like TPR region domain-containing protein</fullName>
    </recommendedName>
</protein>
<dbReference type="InterPro" id="IPR011990">
    <property type="entry name" value="TPR-like_helical_dom_sf"/>
</dbReference>
<dbReference type="Gene3D" id="1.25.40.10">
    <property type="entry name" value="Tetratricopeptide repeat domain"/>
    <property type="match status" value="2"/>
</dbReference>
<dbReference type="PANTHER" id="PTHR10098">
    <property type="entry name" value="RAPSYN-RELATED"/>
    <property type="match status" value="1"/>
</dbReference>
<proteinExistence type="predicted"/>
<dbReference type="PANTHER" id="PTHR10098:SF108">
    <property type="entry name" value="TETRATRICOPEPTIDE REPEAT PROTEIN 28"/>
    <property type="match status" value="1"/>
</dbReference>
<dbReference type="AlphaFoldDB" id="A0A7S4WBE1"/>
<sequence>MALVFEEIVTDCPQWAKECVAFIATEDYGKAMVSARENFEASCKNKDSKGKVFALLIIAKVHLGMGELYDAKEIAEKAFDVVKGSDAKLEASVKHTLAKVSLKLCRFSEALEVAEEASGMFSKAGSKAGEAAVLSSIAETHLACQKKQEAVKVAKQAVAMFKDINEKLGEADALATTVKIHLNMKRYEEALRAANEIVGIYQGGDDTARMGASMLLVSDVRKAMGETAEAEEMASKAVELFEDAMDRRAQAMALRKLADTCFANNNQTDGWTYVREARDICASIGNKKGEASALCQIAAAHVALGSFEEGGHIAEEGIKLCREEDYKEDLATMLWTVADGHMAEIMAGAAGPRESHLNWMARKKGKEALALFQQTGSLSGQVKCLNVLAMAFISYGNVAEGKAKAKAGVQIAKEMEDKEAEGLNLLLVAQARLYDNRDEALRLARLAEKLLKESGTPDEIKGAEEVVEFIRDFERTGGKKDKEAKIKLSDVQSEKTDITGDLEFGKVRKCYFHCFTARLARASR</sequence>
<gene>
    <name evidence="1" type="ORF">AMON00008_LOCUS58076</name>
</gene>
<evidence type="ECO:0008006" key="2">
    <source>
        <dbReference type="Google" id="ProtNLM"/>
    </source>
</evidence>
<evidence type="ECO:0000313" key="1">
    <source>
        <dbReference type="EMBL" id="CAE4658332.1"/>
    </source>
</evidence>